<evidence type="ECO:0000256" key="4">
    <source>
        <dbReference type="ARBA" id="ARBA00023136"/>
    </source>
</evidence>
<keyword evidence="4" id="KW-0472">Membrane</keyword>
<proteinExistence type="predicted"/>
<name>A0A8J3SNJ0_9ACTN</name>
<dbReference type="EMBL" id="BOOJ01000093">
    <property type="protein sequence ID" value="GIH97676.1"/>
    <property type="molecule type" value="Genomic_DNA"/>
</dbReference>
<evidence type="ECO:0000256" key="5">
    <source>
        <dbReference type="SAM" id="SignalP"/>
    </source>
</evidence>
<dbReference type="GO" id="GO:0016020">
    <property type="term" value="C:membrane"/>
    <property type="evidence" value="ECO:0007669"/>
    <property type="project" value="UniProtKB-SubCell"/>
</dbReference>
<keyword evidence="7" id="KW-1185">Reference proteome</keyword>
<evidence type="ECO:0000256" key="1">
    <source>
        <dbReference type="ARBA" id="ARBA00004167"/>
    </source>
</evidence>
<evidence type="ECO:0000313" key="6">
    <source>
        <dbReference type="EMBL" id="GIH97676.1"/>
    </source>
</evidence>
<evidence type="ECO:0000256" key="3">
    <source>
        <dbReference type="ARBA" id="ARBA00022989"/>
    </source>
</evidence>
<protein>
    <submittedName>
        <fullName evidence="6">Peptidase</fullName>
    </submittedName>
</protein>
<evidence type="ECO:0000313" key="7">
    <source>
        <dbReference type="Proteomes" id="UP000619788"/>
    </source>
</evidence>
<dbReference type="Proteomes" id="UP000619788">
    <property type="component" value="Unassembled WGS sequence"/>
</dbReference>
<dbReference type="PANTHER" id="PTHR30168">
    <property type="entry name" value="PUTATIVE MEMBRANE PROTEIN YPFJ"/>
    <property type="match status" value="1"/>
</dbReference>
<sequence>MRTPRITVLGLTLAGVLLASTTAAAAHSTRTTQETAAAAVGPVPTGSAALKRNPLYRSGEMTLACGRQPQDSGSSAAVKAHLSAMLGCLNTSWAAQLKKAGLPFAKPKVRFITKPTRVCGSKWGEHTAGVYCIRQRQMTILIDEEIAEDPANPVLLEILAHEYAHHVQTLSGIMGTYARLPVRSKAHALIYSRRLELQAECLAGVFLSSVWDSQEYTAEDWQLVVDSIQGSGDDGLDLERGHGKGDTRAAWLQRGFDRVSPAACNTWSAPPARVA</sequence>
<organism evidence="6 7">
    <name type="scientific">Planobispora siamensis</name>
    <dbReference type="NCBI Taxonomy" id="936338"/>
    <lineage>
        <taxon>Bacteria</taxon>
        <taxon>Bacillati</taxon>
        <taxon>Actinomycetota</taxon>
        <taxon>Actinomycetes</taxon>
        <taxon>Streptosporangiales</taxon>
        <taxon>Streptosporangiaceae</taxon>
        <taxon>Planobispora</taxon>
    </lineage>
</organism>
<gene>
    <name evidence="6" type="ORF">Psi01_83060</name>
</gene>
<feature type="signal peptide" evidence="5">
    <location>
        <begin position="1"/>
        <end position="25"/>
    </location>
</feature>
<keyword evidence="5" id="KW-0732">Signal</keyword>
<dbReference type="PANTHER" id="PTHR30168:SF0">
    <property type="entry name" value="INNER MEMBRANE PROTEIN"/>
    <property type="match status" value="1"/>
</dbReference>
<evidence type="ECO:0000256" key="2">
    <source>
        <dbReference type="ARBA" id="ARBA00022692"/>
    </source>
</evidence>
<keyword evidence="2" id="KW-0812">Transmembrane</keyword>
<comment type="caution">
    <text evidence="6">The sequence shown here is derived from an EMBL/GenBank/DDBJ whole genome shotgun (WGS) entry which is preliminary data.</text>
</comment>
<feature type="chain" id="PRO_5035214651" evidence="5">
    <location>
        <begin position="26"/>
        <end position="275"/>
    </location>
</feature>
<reference evidence="6 7" key="1">
    <citation type="submission" date="2021-01" db="EMBL/GenBank/DDBJ databases">
        <title>Whole genome shotgun sequence of Planobispora siamensis NBRC 107568.</title>
        <authorList>
            <person name="Komaki H."/>
            <person name="Tamura T."/>
        </authorList>
    </citation>
    <scope>NUCLEOTIDE SEQUENCE [LARGE SCALE GENOMIC DNA]</scope>
    <source>
        <strain evidence="6 7">NBRC 107568</strain>
    </source>
</reference>
<dbReference type="RefSeq" id="WP_204069664.1">
    <property type="nucleotide sequence ID" value="NZ_BOOJ01000093.1"/>
</dbReference>
<accession>A0A8J3SNJ0</accession>
<dbReference type="Pfam" id="PF04228">
    <property type="entry name" value="Zn_peptidase"/>
    <property type="match status" value="1"/>
</dbReference>
<comment type="subcellular location">
    <subcellularLocation>
        <location evidence="1">Membrane</location>
        <topology evidence="1">Single-pass membrane protein</topology>
    </subcellularLocation>
</comment>
<dbReference type="AlphaFoldDB" id="A0A8J3SNJ0"/>
<keyword evidence="3" id="KW-1133">Transmembrane helix</keyword>
<dbReference type="InterPro" id="IPR007343">
    <property type="entry name" value="Uncharacterised_pept_Zn_put"/>
</dbReference>